<dbReference type="PRINTS" id="PR00509">
    <property type="entry name" value="PGMPMM"/>
</dbReference>
<evidence type="ECO:0000259" key="11">
    <source>
        <dbReference type="Pfam" id="PF02880"/>
    </source>
</evidence>
<feature type="domain" description="Alpha-D-phosphohexomutase alpha/beta/alpha" evidence="10">
    <location>
        <begin position="166"/>
        <end position="261"/>
    </location>
</feature>
<evidence type="ECO:0000256" key="2">
    <source>
        <dbReference type="ARBA" id="ARBA00010231"/>
    </source>
</evidence>
<dbReference type="Gene3D" id="3.30.310.50">
    <property type="entry name" value="Alpha-D-phosphohexomutase, C-terminal domain"/>
    <property type="match status" value="1"/>
</dbReference>
<accession>A0ABS5U8I5</accession>
<dbReference type="InterPro" id="IPR016066">
    <property type="entry name" value="A-D-PHexomutase_CS"/>
</dbReference>
<dbReference type="InterPro" id="IPR005841">
    <property type="entry name" value="Alpha-D-phosphohexomutase_SF"/>
</dbReference>
<dbReference type="PROSITE" id="PS00710">
    <property type="entry name" value="PGM_PMM"/>
    <property type="match status" value="1"/>
</dbReference>
<dbReference type="InterPro" id="IPR005846">
    <property type="entry name" value="A-D-PHexomutase_a/b/a-III"/>
</dbReference>
<dbReference type="Pfam" id="PF02880">
    <property type="entry name" value="PGM_PMM_III"/>
    <property type="match status" value="1"/>
</dbReference>
<dbReference type="SUPFAM" id="SSF55957">
    <property type="entry name" value="Phosphoglucomutase, C-terminal domain"/>
    <property type="match status" value="1"/>
</dbReference>
<evidence type="ECO:0000256" key="5">
    <source>
        <dbReference type="ARBA" id="ARBA00022842"/>
    </source>
</evidence>
<dbReference type="PANTHER" id="PTHR45745:SF1">
    <property type="entry name" value="PHOSPHOGLUCOMUTASE 2B-RELATED"/>
    <property type="match status" value="1"/>
</dbReference>
<feature type="domain" description="Alpha-D-phosphohexomutase alpha/beta/alpha" evidence="11">
    <location>
        <begin position="269"/>
        <end position="375"/>
    </location>
</feature>
<reference evidence="12 13" key="1">
    <citation type="submission" date="2021-05" db="EMBL/GenBank/DDBJ databases">
        <title>The draft genome of Geobacter chapellei DSM 13688.</title>
        <authorList>
            <person name="Xu Z."/>
            <person name="Masuda Y."/>
            <person name="Itoh H."/>
            <person name="Senoo K."/>
        </authorList>
    </citation>
    <scope>NUCLEOTIDE SEQUENCE [LARGE SCALE GENOMIC DNA]</scope>
    <source>
        <strain evidence="12 13">DSM 13688</strain>
    </source>
</reference>
<name>A0ABS5U8I5_9BACT</name>
<organism evidence="12 13">
    <name type="scientific">Pelotalea chapellei</name>
    <dbReference type="NCBI Taxonomy" id="44671"/>
    <lineage>
        <taxon>Bacteria</taxon>
        <taxon>Pseudomonadati</taxon>
        <taxon>Thermodesulfobacteriota</taxon>
        <taxon>Desulfuromonadia</taxon>
        <taxon>Geobacterales</taxon>
        <taxon>Geobacteraceae</taxon>
        <taxon>Pelotalea</taxon>
    </lineage>
</organism>
<dbReference type="RefSeq" id="WP_214298325.1">
    <property type="nucleotide sequence ID" value="NZ_JAHDYS010000007.1"/>
</dbReference>
<evidence type="ECO:0000313" key="12">
    <source>
        <dbReference type="EMBL" id="MBT1071960.1"/>
    </source>
</evidence>
<keyword evidence="3" id="KW-0597">Phosphoprotein</keyword>
<dbReference type="Proteomes" id="UP000784128">
    <property type="component" value="Unassembled WGS sequence"/>
</dbReference>
<comment type="similarity">
    <text evidence="2 7">Belongs to the phosphohexose mutase family.</text>
</comment>
<dbReference type="Pfam" id="PF02879">
    <property type="entry name" value="PGM_PMM_II"/>
    <property type="match status" value="1"/>
</dbReference>
<dbReference type="PANTHER" id="PTHR45745">
    <property type="entry name" value="PHOSPHOMANNOMUTASE 45A"/>
    <property type="match status" value="1"/>
</dbReference>
<comment type="cofactor">
    <cofactor evidence="1">
        <name>Mg(2+)</name>
        <dbReference type="ChEBI" id="CHEBI:18420"/>
    </cofactor>
</comment>
<evidence type="ECO:0000259" key="10">
    <source>
        <dbReference type="Pfam" id="PF02879"/>
    </source>
</evidence>
<feature type="domain" description="Alpha-D-phosphohexomutase C-terminal" evidence="8">
    <location>
        <begin position="411"/>
        <end position="463"/>
    </location>
</feature>
<dbReference type="Pfam" id="PF02878">
    <property type="entry name" value="PGM_PMM_I"/>
    <property type="match status" value="1"/>
</dbReference>
<dbReference type="InterPro" id="IPR005843">
    <property type="entry name" value="A-D-PHexomutase_C"/>
</dbReference>
<dbReference type="EMBL" id="JAHDYS010000007">
    <property type="protein sequence ID" value="MBT1071960.1"/>
    <property type="molecule type" value="Genomic_DNA"/>
</dbReference>
<dbReference type="CDD" id="cd05800">
    <property type="entry name" value="PGM_like2"/>
    <property type="match status" value="1"/>
</dbReference>
<evidence type="ECO:0000259" key="9">
    <source>
        <dbReference type="Pfam" id="PF02878"/>
    </source>
</evidence>
<protein>
    <submittedName>
        <fullName evidence="12">Phosphoglucomutase/phosphomannomutase family protein</fullName>
    </submittedName>
</protein>
<keyword evidence="13" id="KW-1185">Reference proteome</keyword>
<keyword evidence="4 7" id="KW-0479">Metal-binding</keyword>
<evidence type="ECO:0000256" key="3">
    <source>
        <dbReference type="ARBA" id="ARBA00022553"/>
    </source>
</evidence>
<comment type="caution">
    <text evidence="12">The sequence shown here is derived from an EMBL/GenBank/DDBJ whole genome shotgun (WGS) entry which is preliminary data.</text>
</comment>
<evidence type="ECO:0000313" key="13">
    <source>
        <dbReference type="Proteomes" id="UP000784128"/>
    </source>
</evidence>
<evidence type="ECO:0000256" key="6">
    <source>
        <dbReference type="ARBA" id="ARBA00023235"/>
    </source>
</evidence>
<dbReference type="Gene3D" id="3.40.120.10">
    <property type="entry name" value="Alpha-D-Glucose-1,6-Bisphosphate, subunit A, domain 3"/>
    <property type="match status" value="3"/>
</dbReference>
<evidence type="ECO:0000256" key="4">
    <source>
        <dbReference type="ARBA" id="ARBA00022723"/>
    </source>
</evidence>
<sequence>MQIKFGTDGWRGVIAREFTFENLSVVAQATMDYLNRDGLGEKGLIIGYDRRFLSRDFARRVAEIAVGNGIRVLLTDDYAPTPAISWAVRERGAGAGVMITASHNPPEYNGFKIKEAFGGSARPVTTKLLEEIVAYNLANGRRVIECPYEEARANGLIELFDPCVGYFRQIGRYVDLELIAKSGIKAVVDPMFGAGSGFIPRLLTGVDEIHNVENPLFGGQPPEPIAEHLKELSALVAGGKYQVGLALDGDADRIGAVDENGVFFSSHCIFTVILKHLIEHKRLQGGVVKTVSTTRMIDLLTEKYGLSLFETPIGFKHICELMLSEDILMGGEESGGLGVKGHIPERDGILLGLLLLEAMAVSGKGLRRLLEETMDEIGRFHYRRVDQRIEDNAKEQLIARLRSQPPRMINNRQVATLNSSDGFKFTFENGDWLLIRPSGTEPVLRLYSEAGSSDEVDRLLQAAAILAKS</sequence>
<evidence type="ECO:0000256" key="1">
    <source>
        <dbReference type="ARBA" id="ARBA00001946"/>
    </source>
</evidence>
<evidence type="ECO:0000256" key="7">
    <source>
        <dbReference type="RuleBase" id="RU004326"/>
    </source>
</evidence>
<proteinExistence type="inferred from homology"/>
<gene>
    <name evidence="12" type="ORF">KJB30_09205</name>
</gene>
<dbReference type="Pfam" id="PF00408">
    <property type="entry name" value="PGM_PMM_IV"/>
    <property type="match status" value="1"/>
</dbReference>
<dbReference type="InterPro" id="IPR016055">
    <property type="entry name" value="A-D-PHexomutase_a/b/a-I/II/III"/>
</dbReference>
<dbReference type="SUPFAM" id="SSF53738">
    <property type="entry name" value="Phosphoglucomutase, first 3 domains"/>
    <property type="match status" value="2"/>
</dbReference>
<keyword evidence="6" id="KW-0413">Isomerase</keyword>
<dbReference type="InterPro" id="IPR036900">
    <property type="entry name" value="A-D-PHexomutase_C_sf"/>
</dbReference>
<dbReference type="InterPro" id="IPR005844">
    <property type="entry name" value="A-D-PHexomutase_a/b/a-I"/>
</dbReference>
<evidence type="ECO:0000259" key="8">
    <source>
        <dbReference type="Pfam" id="PF00408"/>
    </source>
</evidence>
<dbReference type="InterPro" id="IPR005845">
    <property type="entry name" value="A-D-PHexomutase_a/b/a-II"/>
</dbReference>
<keyword evidence="5 7" id="KW-0460">Magnesium</keyword>
<feature type="domain" description="Alpha-D-phosphohexomutase alpha/beta/alpha" evidence="9">
    <location>
        <begin position="3"/>
        <end position="134"/>
    </location>
</feature>